<dbReference type="PANTHER" id="PTHR22799">
    <property type="entry name" value="TETRANECTIN-RELATED"/>
    <property type="match status" value="1"/>
</dbReference>
<name>C3ZP29_BRAFL</name>
<keyword evidence="3" id="KW-1133">Transmembrane helix</keyword>
<proteinExistence type="predicted"/>
<reference evidence="4" key="1">
    <citation type="journal article" date="2008" name="Nature">
        <title>The amphioxus genome and the evolution of the chordate karyotype.</title>
        <authorList>
            <consortium name="US DOE Joint Genome Institute (JGI-PGF)"/>
            <person name="Putnam N.H."/>
            <person name="Butts T."/>
            <person name="Ferrier D.E.K."/>
            <person name="Furlong R.F."/>
            <person name="Hellsten U."/>
            <person name="Kawashima T."/>
            <person name="Robinson-Rechavi M."/>
            <person name="Shoguchi E."/>
            <person name="Terry A."/>
            <person name="Yu J.-K."/>
            <person name="Benito-Gutierrez E.L."/>
            <person name="Dubchak I."/>
            <person name="Garcia-Fernandez J."/>
            <person name="Gibson-Brown J.J."/>
            <person name="Grigoriev I.V."/>
            <person name="Horton A.C."/>
            <person name="de Jong P.J."/>
            <person name="Jurka J."/>
            <person name="Kapitonov V.V."/>
            <person name="Kohara Y."/>
            <person name="Kuroki Y."/>
            <person name="Lindquist E."/>
            <person name="Lucas S."/>
            <person name="Osoegawa K."/>
            <person name="Pennacchio L.A."/>
            <person name="Salamov A.A."/>
            <person name="Satou Y."/>
            <person name="Sauka-Spengler T."/>
            <person name="Schmutz J."/>
            <person name="Shin-I T."/>
            <person name="Toyoda A."/>
            <person name="Bronner-Fraser M."/>
            <person name="Fujiyama A."/>
            <person name="Holland L.Z."/>
            <person name="Holland P.W.H."/>
            <person name="Satoh N."/>
            <person name="Rokhsar D.S."/>
        </authorList>
    </citation>
    <scope>NUCLEOTIDE SEQUENCE [LARGE SCALE GENOMIC DNA]</scope>
    <source>
        <strain evidence="4">S238N-H82</strain>
        <tissue evidence="4">Testes</tissue>
    </source>
</reference>
<organism>
    <name type="scientific">Branchiostoma floridae</name>
    <name type="common">Florida lancelet</name>
    <name type="synonym">Amphioxus</name>
    <dbReference type="NCBI Taxonomy" id="7739"/>
    <lineage>
        <taxon>Eukaryota</taxon>
        <taxon>Metazoa</taxon>
        <taxon>Chordata</taxon>
        <taxon>Cephalochordata</taxon>
        <taxon>Leptocardii</taxon>
        <taxon>Amphioxiformes</taxon>
        <taxon>Branchiostomatidae</taxon>
        <taxon>Branchiostoma</taxon>
    </lineage>
</organism>
<protein>
    <recommendedName>
        <fullName evidence="5">Nematode cuticle collagen N-terminal domain-containing protein</fullName>
    </recommendedName>
</protein>
<dbReference type="InterPro" id="IPR051663">
    <property type="entry name" value="CLec_Tetranectin-domain"/>
</dbReference>
<evidence type="ECO:0000256" key="3">
    <source>
        <dbReference type="SAM" id="Phobius"/>
    </source>
</evidence>
<sequence length="296" mass="31186">MPGDQQPSQTSDNAGTTPMQQPQTDWRSIADAAASIPNALYVSRADRTYQGEASGRGALCSFIRSHRSCMIAGIAVMLSLVSVGLAPLTFINKEEISQLSTTVDAVKRQQDDMRQLSTTVDVFKRDQDDMSTTVDALKRDQVDMRQLSTTVDALKRDLDDMRQLATTVDALNLDRDDMRRDLDKERNRTAALEQRLHEMSKTPGCPQGAPGMPGVDGPVGPSGRDGRDGIPGPAGPPGPPGPPGSSGPSSQPGPPGPPGPEGPPGSNGSDGRDGLPGPPGSCDCESNAVSLKGREF</sequence>
<accession>C3ZP29</accession>
<dbReference type="PANTHER" id="PTHR22799:SF6">
    <property type="entry name" value="C-TYPE LECTIN DOMAIN FAMILY 4 MEMBER M-LIKE"/>
    <property type="match status" value="1"/>
</dbReference>
<dbReference type="Pfam" id="PF01391">
    <property type="entry name" value="Collagen"/>
    <property type="match status" value="1"/>
</dbReference>
<dbReference type="EMBL" id="GG666654">
    <property type="protein sequence ID" value="EEN45764.1"/>
    <property type="molecule type" value="Genomic_DNA"/>
</dbReference>
<evidence type="ECO:0000256" key="1">
    <source>
        <dbReference type="ARBA" id="ARBA00022734"/>
    </source>
</evidence>
<dbReference type="Gene3D" id="1.20.1480.30">
    <property type="entry name" value="Designed four-helix bundle protein"/>
    <property type="match status" value="1"/>
</dbReference>
<dbReference type="AlphaFoldDB" id="C3ZP29"/>
<dbReference type="GO" id="GO:0030246">
    <property type="term" value="F:carbohydrate binding"/>
    <property type="evidence" value="ECO:0007669"/>
    <property type="project" value="UniProtKB-KW"/>
</dbReference>
<keyword evidence="1" id="KW-0430">Lectin</keyword>
<evidence type="ECO:0008006" key="5">
    <source>
        <dbReference type="Google" id="ProtNLM"/>
    </source>
</evidence>
<feature type="region of interest" description="Disordered" evidence="2">
    <location>
        <begin position="193"/>
        <end position="296"/>
    </location>
</feature>
<feature type="compositionally biased region" description="Low complexity" evidence="2">
    <location>
        <begin position="208"/>
        <end position="222"/>
    </location>
</feature>
<evidence type="ECO:0000313" key="4">
    <source>
        <dbReference type="EMBL" id="EEN45764.1"/>
    </source>
</evidence>
<evidence type="ECO:0000256" key="2">
    <source>
        <dbReference type="SAM" id="MobiDB-lite"/>
    </source>
</evidence>
<feature type="transmembrane region" description="Helical" evidence="3">
    <location>
        <begin position="69"/>
        <end position="91"/>
    </location>
</feature>
<dbReference type="eggNOG" id="KOG3544">
    <property type="taxonomic scope" value="Eukaryota"/>
</dbReference>
<feature type="region of interest" description="Disordered" evidence="2">
    <location>
        <begin position="1"/>
        <end position="24"/>
    </location>
</feature>
<feature type="compositionally biased region" description="Pro residues" evidence="2">
    <location>
        <begin position="233"/>
        <end position="263"/>
    </location>
</feature>
<dbReference type="InParanoid" id="C3ZP29"/>
<keyword evidence="3" id="KW-0472">Membrane</keyword>
<dbReference type="InterPro" id="IPR008160">
    <property type="entry name" value="Collagen"/>
</dbReference>
<gene>
    <name evidence="4" type="ORF">BRAFLDRAFT_97803</name>
</gene>
<keyword evidence="3" id="KW-0812">Transmembrane</keyword>